<keyword evidence="1" id="KW-0812">Transmembrane</keyword>
<feature type="transmembrane region" description="Helical" evidence="1">
    <location>
        <begin position="12"/>
        <end position="30"/>
    </location>
</feature>
<gene>
    <name evidence="2" type="ORF">V6N12_074858</name>
</gene>
<reference evidence="2 3" key="1">
    <citation type="journal article" date="2024" name="G3 (Bethesda)">
        <title>Genome assembly of Hibiscus sabdariffa L. provides insights into metabolisms of medicinal natural products.</title>
        <authorList>
            <person name="Kim T."/>
        </authorList>
    </citation>
    <scope>NUCLEOTIDE SEQUENCE [LARGE SCALE GENOMIC DNA]</scope>
    <source>
        <strain evidence="2">TK-2024</strain>
        <tissue evidence="2">Old leaves</tissue>
    </source>
</reference>
<evidence type="ECO:0000313" key="3">
    <source>
        <dbReference type="Proteomes" id="UP001472677"/>
    </source>
</evidence>
<feature type="transmembrane region" description="Helical" evidence="1">
    <location>
        <begin position="50"/>
        <end position="72"/>
    </location>
</feature>
<evidence type="ECO:0000256" key="1">
    <source>
        <dbReference type="SAM" id="Phobius"/>
    </source>
</evidence>
<protein>
    <submittedName>
        <fullName evidence="2">Uncharacterized protein</fullName>
    </submittedName>
</protein>
<comment type="caution">
    <text evidence="2">The sequence shown here is derived from an EMBL/GenBank/DDBJ whole genome shotgun (WGS) entry which is preliminary data.</text>
</comment>
<dbReference type="EMBL" id="JBBPBM010000037">
    <property type="protein sequence ID" value="KAK8528327.1"/>
    <property type="molecule type" value="Genomic_DNA"/>
</dbReference>
<accession>A0ABR2D2L4</accession>
<dbReference type="Proteomes" id="UP001472677">
    <property type="component" value="Unassembled WGS sequence"/>
</dbReference>
<sequence length="94" mass="11033">MTSRLQENMKSKFALFLDLFSWLSWLWPGAKFLPVTLILPTLFDIHAYTFLPSYFEFLVALLCQPRLALYLFNAKPTHHNNEHNLHSGNKKLQP</sequence>
<keyword evidence="3" id="KW-1185">Reference proteome</keyword>
<proteinExistence type="predicted"/>
<keyword evidence="1" id="KW-1133">Transmembrane helix</keyword>
<name>A0ABR2D2L4_9ROSI</name>
<keyword evidence="1" id="KW-0472">Membrane</keyword>
<evidence type="ECO:0000313" key="2">
    <source>
        <dbReference type="EMBL" id="KAK8528327.1"/>
    </source>
</evidence>
<organism evidence="2 3">
    <name type="scientific">Hibiscus sabdariffa</name>
    <name type="common">roselle</name>
    <dbReference type="NCBI Taxonomy" id="183260"/>
    <lineage>
        <taxon>Eukaryota</taxon>
        <taxon>Viridiplantae</taxon>
        <taxon>Streptophyta</taxon>
        <taxon>Embryophyta</taxon>
        <taxon>Tracheophyta</taxon>
        <taxon>Spermatophyta</taxon>
        <taxon>Magnoliopsida</taxon>
        <taxon>eudicotyledons</taxon>
        <taxon>Gunneridae</taxon>
        <taxon>Pentapetalae</taxon>
        <taxon>rosids</taxon>
        <taxon>malvids</taxon>
        <taxon>Malvales</taxon>
        <taxon>Malvaceae</taxon>
        <taxon>Malvoideae</taxon>
        <taxon>Hibiscus</taxon>
    </lineage>
</organism>